<reference evidence="1" key="1">
    <citation type="journal article" date="2021" name="New Phytol.">
        <title>Evolutionary innovations through gain and loss of genes in the ectomycorrhizal Boletales.</title>
        <authorList>
            <person name="Wu G."/>
            <person name="Miyauchi S."/>
            <person name="Morin E."/>
            <person name="Kuo A."/>
            <person name="Drula E."/>
            <person name="Varga T."/>
            <person name="Kohler A."/>
            <person name="Feng B."/>
            <person name="Cao Y."/>
            <person name="Lipzen A."/>
            <person name="Daum C."/>
            <person name="Hundley H."/>
            <person name="Pangilinan J."/>
            <person name="Johnson J."/>
            <person name="Barry K."/>
            <person name="LaButti K."/>
            <person name="Ng V."/>
            <person name="Ahrendt S."/>
            <person name="Min B."/>
            <person name="Choi I.G."/>
            <person name="Park H."/>
            <person name="Plett J.M."/>
            <person name="Magnuson J."/>
            <person name="Spatafora J.W."/>
            <person name="Nagy L.G."/>
            <person name="Henrissat B."/>
            <person name="Grigoriev I.V."/>
            <person name="Yang Z.L."/>
            <person name="Xu J."/>
            <person name="Martin F.M."/>
        </authorList>
    </citation>
    <scope>NUCLEOTIDE SEQUENCE</scope>
    <source>
        <strain evidence="1">ATCC 28755</strain>
    </source>
</reference>
<organism evidence="1 2">
    <name type="scientific">Hygrophoropsis aurantiaca</name>
    <dbReference type="NCBI Taxonomy" id="72124"/>
    <lineage>
        <taxon>Eukaryota</taxon>
        <taxon>Fungi</taxon>
        <taxon>Dikarya</taxon>
        <taxon>Basidiomycota</taxon>
        <taxon>Agaricomycotina</taxon>
        <taxon>Agaricomycetes</taxon>
        <taxon>Agaricomycetidae</taxon>
        <taxon>Boletales</taxon>
        <taxon>Coniophorineae</taxon>
        <taxon>Hygrophoropsidaceae</taxon>
        <taxon>Hygrophoropsis</taxon>
    </lineage>
</organism>
<keyword evidence="2" id="KW-1185">Reference proteome</keyword>
<gene>
    <name evidence="1" type="ORF">BJ138DRAFT_1113116</name>
</gene>
<name>A0ACB8AE11_9AGAM</name>
<protein>
    <submittedName>
        <fullName evidence="1">Uncharacterized protein</fullName>
    </submittedName>
</protein>
<dbReference type="Proteomes" id="UP000790377">
    <property type="component" value="Unassembled WGS sequence"/>
</dbReference>
<evidence type="ECO:0000313" key="2">
    <source>
        <dbReference type="Proteomes" id="UP000790377"/>
    </source>
</evidence>
<sequence>MNQANHQFLFSLNDKKSLTTRQIHIRRLNDVLHLSLHRGDIPRAKRAWAILARCKEVDWKTMWITGVHLVEPIQESSNTQTSAEKIEYLRTMMLQCPEQQERILSELVYHYILSENYKEALDELEFYLPSFPYHDNPVLHIYAGLLSIYMAQPAAHHAHSDLENGFDDIMLSRAQIFLERAKALDADNTVANAFLSELRSFSQGTAWHSETNDDSDREETLSIHKQAAPPQPKRARLDTSPI</sequence>
<proteinExistence type="predicted"/>
<evidence type="ECO:0000313" key="1">
    <source>
        <dbReference type="EMBL" id="KAH7911570.1"/>
    </source>
</evidence>
<comment type="caution">
    <text evidence="1">The sequence shown here is derived from an EMBL/GenBank/DDBJ whole genome shotgun (WGS) entry which is preliminary data.</text>
</comment>
<accession>A0ACB8AE11</accession>
<dbReference type="EMBL" id="MU267674">
    <property type="protein sequence ID" value="KAH7911570.1"/>
    <property type="molecule type" value="Genomic_DNA"/>
</dbReference>